<dbReference type="EMBL" id="JBAWTH010000072">
    <property type="protein sequence ID" value="KAL2279772.1"/>
    <property type="molecule type" value="Genomic_DNA"/>
</dbReference>
<accession>A0ABR4EBF2</accession>
<evidence type="ECO:0000313" key="2">
    <source>
        <dbReference type="EMBL" id="KAL2279772.1"/>
    </source>
</evidence>
<protein>
    <submittedName>
        <fullName evidence="2">Uncharacterized protein</fullName>
    </submittedName>
</protein>
<sequence>MKEERAGSPAPSNPPNLLLLAVLHSYRSLKCSSLSWTHTLFLHLSIASSPSEFIQQQLAPLASRTSAPPFTNFNPQRHSRPRQQPHLAPP</sequence>
<feature type="region of interest" description="Disordered" evidence="1">
    <location>
        <begin position="63"/>
        <end position="90"/>
    </location>
</feature>
<feature type="compositionally biased region" description="Polar residues" evidence="1">
    <location>
        <begin position="63"/>
        <end position="76"/>
    </location>
</feature>
<name>A0ABR4EBF2_9PEZI</name>
<reference evidence="2 3" key="1">
    <citation type="submission" date="2024-03" db="EMBL/GenBank/DDBJ databases">
        <title>A high-quality draft genome sequence of Diaporthe vaccinii, a causative agent of upright dieback and viscid rot disease in cranberry plants.</title>
        <authorList>
            <person name="Sarrasin M."/>
            <person name="Lang B.F."/>
            <person name="Burger G."/>
        </authorList>
    </citation>
    <scope>NUCLEOTIDE SEQUENCE [LARGE SCALE GENOMIC DNA]</scope>
    <source>
        <strain evidence="2 3">IS7</strain>
    </source>
</reference>
<proteinExistence type="predicted"/>
<organism evidence="2 3">
    <name type="scientific">Diaporthe vaccinii</name>
    <dbReference type="NCBI Taxonomy" id="105482"/>
    <lineage>
        <taxon>Eukaryota</taxon>
        <taxon>Fungi</taxon>
        <taxon>Dikarya</taxon>
        <taxon>Ascomycota</taxon>
        <taxon>Pezizomycotina</taxon>
        <taxon>Sordariomycetes</taxon>
        <taxon>Sordariomycetidae</taxon>
        <taxon>Diaporthales</taxon>
        <taxon>Diaporthaceae</taxon>
        <taxon>Diaporthe</taxon>
        <taxon>Diaporthe eres species complex</taxon>
    </lineage>
</organism>
<evidence type="ECO:0000256" key="1">
    <source>
        <dbReference type="SAM" id="MobiDB-lite"/>
    </source>
</evidence>
<evidence type="ECO:0000313" key="3">
    <source>
        <dbReference type="Proteomes" id="UP001600888"/>
    </source>
</evidence>
<dbReference type="Proteomes" id="UP001600888">
    <property type="component" value="Unassembled WGS sequence"/>
</dbReference>
<gene>
    <name evidence="2" type="ORF">FJTKL_13141</name>
</gene>
<keyword evidence="3" id="KW-1185">Reference proteome</keyword>
<comment type="caution">
    <text evidence="2">The sequence shown here is derived from an EMBL/GenBank/DDBJ whole genome shotgun (WGS) entry which is preliminary data.</text>
</comment>